<keyword evidence="4" id="KW-1185">Reference proteome</keyword>
<dbReference type="InterPro" id="IPR001005">
    <property type="entry name" value="SANT/Myb"/>
</dbReference>
<gene>
    <name evidence="3" type="ORF">RRF57_012516</name>
</gene>
<dbReference type="AlphaFoldDB" id="A0AAN7UY46"/>
<name>A0AAN7UY46_9PEZI</name>
<accession>A0AAN7UY46</accession>
<reference evidence="3 4" key="1">
    <citation type="submission" date="2023-10" db="EMBL/GenBank/DDBJ databases">
        <title>Draft genome sequence of Xylaria bambusicola isolate GMP-LS, the root and basal stem rot pathogen of sugarcane in Indonesia.</title>
        <authorList>
            <person name="Selvaraj P."/>
            <person name="Muralishankar V."/>
            <person name="Muruganantham S."/>
            <person name="Sp S."/>
            <person name="Haryani S."/>
            <person name="Lau K.J.X."/>
            <person name="Naqvi N.I."/>
        </authorList>
    </citation>
    <scope>NUCLEOTIDE SEQUENCE [LARGE SCALE GENOMIC DNA]</scope>
    <source>
        <strain evidence="3">GMP-LS</strain>
    </source>
</reference>
<proteinExistence type="predicted"/>
<dbReference type="Proteomes" id="UP001305414">
    <property type="component" value="Unassembled WGS sequence"/>
</dbReference>
<comment type="caution">
    <text evidence="3">The sequence shown here is derived from an EMBL/GenBank/DDBJ whole genome shotgun (WGS) entry which is preliminary data.</text>
</comment>
<dbReference type="EMBL" id="JAWHQM010000078">
    <property type="protein sequence ID" value="KAK5636804.1"/>
    <property type="molecule type" value="Genomic_DNA"/>
</dbReference>
<evidence type="ECO:0000259" key="2">
    <source>
        <dbReference type="PROSITE" id="PS50090"/>
    </source>
</evidence>
<evidence type="ECO:0000313" key="3">
    <source>
        <dbReference type="EMBL" id="KAK5636804.1"/>
    </source>
</evidence>
<feature type="domain" description="Myb-like" evidence="2">
    <location>
        <begin position="130"/>
        <end position="174"/>
    </location>
</feature>
<protein>
    <recommendedName>
        <fullName evidence="2">Myb-like domain-containing protein</fullName>
    </recommendedName>
</protein>
<dbReference type="PROSITE" id="PS50090">
    <property type="entry name" value="MYB_LIKE"/>
    <property type="match status" value="1"/>
</dbReference>
<evidence type="ECO:0000313" key="4">
    <source>
        <dbReference type="Proteomes" id="UP001305414"/>
    </source>
</evidence>
<evidence type="ECO:0000256" key="1">
    <source>
        <dbReference type="SAM" id="MobiDB-lite"/>
    </source>
</evidence>
<feature type="region of interest" description="Disordered" evidence="1">
    <location>
        <begin position="83"/>
        <end position="132"/>
    </location>
</feature>
<feature type="compositionally biased region" description="Basic and acidic residues" evidence="1">
    <location>
        <begin position="83"/>
        <end position="98"/>
    </location>
</feature>
<sequence length="183" mass="20730">MPRKSPPFADSRPPAMQCNTCGFSAEHILQLTGYVQGRLDDTSTIHLFLGFIRDYASQRRTYEKPTTAYNHADDARVRRYISDSDHVSTPDTSEHDGGNHTSDTDSSGEDSDSSCSCQSESPKSGITMSKKRRWEPLEEARLRAWVMEKKEWSWIAKKLRRSPGAVSQHWGFMLKQDVESAEA</sequence>
<organism evidence="3 4">
    <name type="scientific">Xylaria bambusicola</name>
    <dbReference type="NCBI Taxonomy" id="326684"/>
    <lineage>
        <taxon>Eukaryota</taxon>
        <taxon>Fungi</taxon>
        <taxon>Dikarya</taxon>
        <taxon>Ascomycota</taxon>
        <taxon>Pezizomycotina</taxon>
        <taxon>Sordariomycetes</taxon>
        <taxon>Xylariomycetidae</taxon>
        <taxon>Xylariales</taxon>
        <taxon>Xylariaceae</taxon>
        <taxon>Xylaria</taxon>
    </lineage>
</organism>